<dbReference type="Proteomes" id="UP000518266">
    <property type="component" value="Unassembled WGS sequence"/>
</dbReference>
<dbReference type="PANTHER" id="PTHR14963">
    <property type="entry name" value="RHO GTPASE ACTIVATING PROTEIN 18,19-RELATED"/>
    <property type="match status" value="1"/>
</dbReference>
<evidence type="ECO:0000256" key="1">
    <source>
        <dbReference type="ARBA" id="ARBA00022468"/>
    </source>
</evidence>
<proteinExistence type="predicted"/>
<dbReference type="GO" id="GO:0051497">
    <property type="term" value="P:negative regulation of stress fiber assembly"/>
    <property type="evidence" value="ECO:0007669"/>
    <property type="project" value="TreeGrafter"/>
</dbReference>
<evidence type="ECO:0000259" key="2">
    <source>
        <dbReference type="PROSITE" id="PS50238"/>
    </source>
</evidence>
<accession>A0A7J5YFT5</accession>
<dbReference type="InterPro" id="IPR008936">
    <property type="entry name" value="Rho_GTPase_activation_prot"/>
</dbReference>
<gene>
    <name evidence="3" type="ORF">F7725_014833</name>
</gene>
<dbReference type="GO" id="GO:0007165">
    <property type="term" value="P:signal transduction"/>
    <property type="evidence" value="ECO:0007669"/>
    <property type="project" value="InterPro"/>
</dbReference>
<feature type="domain" description="Rho-GAP" evidence="2">
    <location>
        <begin position="15"/>
        <end position="113"/>
    </location>
</feature>
<reference evidence="3 4" key="1">
    <citation type="submission" date="2020-03" db="EMBL/GenBank/DDBJ databases">
        <title>Dissostichus mawsoni Genome sequencing and assembly.</title>
        <authorList>
            <person name="Park H."/>
        </authorList>
    </citation>
    <scope>NUCLEOTIDE SEQUENCE [LARGE SCALE GENOMIC DNA]</scope>
    <source>
        <strain evidence="3">DM0001</strain>
        <tissue evidence="3">Muscle</tissue>
    </source>
</reference>
<dbReference type="GO" id="GO:0051056">
    <property type="term" value="P:regulation of small GTPase mediated signal transduction"/>
    <property type="evidence" value="ECO:0007669"/>
    <property type="project" value="TreeGrafter"/>
</dbReference>
<name>A0A7J5YFT5_DISMA</name>
<keyword evidence="1" id="KW-0343">GTPase activation</keyword>
<dbReference type="OrthoDB" id="27680at2759"/>
<dbReference type="PROSITE" id="PS50238">
    <property type="entry name" value="RHOGAP"/>
    <property type="match status" value="1"/>
</dbReference>
<keyword evidence="4" id="KW-1185">Reference proteome</keyword>
<dbReference type="AlphaFoldDB" id="A0A7J5YFT5"/>
<dbReference type="InterPro" id="IPR000198">
    <property type="entry name" value="RhoGAP_dom"/>
</dbReference>
<protein>
    <recommendedName>
        <fullName evidence="2">Rho-GAP domain-containing protein</fullName>
    </recommendedName>
</protein>
<dbReference type="EMBL" id="JAAKFY010000012">
    <property type="protein sequence ID" value="KAF3848336.1"/>
    <property type="molecule type" value="Genomic_DNA"/>
</dbReference>
<evidence type="ECO:0000313" key="3">
    <source>
        <dbReference type="EMBL" id="KAF3848336.1"/>
    </source>
</evidence>
<sequence length="113" mass="12544">MESLLENDRKTCPGVKVPVVFQKVRGGGHLCFLPTSSDSYIKQTGLQTEGILRVPGSAARLKYLRRELDRCSSGGFDWSSVRQVDAAGLLKLFIRELPTPLLTHTHLSTYRAV</sequence>
<dbReference type="SUPFAM" id="SSF48350">
    <property type="entry name" value="GTPase activation domain, GAP"/>
    <property type="match status" value="1"/>
</dbReference>
<feature type="non-terminal residue" evidence="3">
    <location>
        <position position="113"/>
    </location>
</feature>
<dbReference type="PANTHER" id="PTHR14963:SF5">
    <property type="entry name" value="RHO GTPASE-ACTIVATING PROTEIN 28"/>
    <property type="match status" value="1"/>
</dbReference>
<dbReference type="Gene3D" id="1.10.555.10">
    <property type="entry name" value="Rho GTPase activation protein"/>
    <property type="match status" value="1"/>
</dbReference>
<dbReference type="GO" id="GO:0005096">
    <property type="term" value="F:GTPase activator activity"/>
    <property type="evidence" value="ECO:0007669"/>
    <property type="project" value="UniProtKB-KW"/>
</dbReference>
<comment type="caution">
    <text evidence="3">The sequence shown here is derived from an EMBL/GenBank/DDBJ whole genome shotgun (WGS) entry which is preliminary data.</text>
</comment>
<dbReference type="GO" id="GO:0030833">
    <property type="term" value="P:regulation of actin filament polymerization"/>
    <property type="evidence" value="ECO:0007669"/>
    <property type="project" value="TreeGrafter"/>
</dbReference>
<dbReference type="GO" id="GO:0005737">
    <property type="term" value="C:cytoplasm"/>
    <property type="evidence" value="ECO:0007669"/>
    <property type="project" value="TreeGrafter"/>
</dbReference>
<dbReference type="Pfam" id="PF00620">
    <property type="entry name" value="RhoGAP"/>
    <property type="match status" value="1"/>
</dbReference>
<evidence type="ECO:0000313" key="4">
    <source>
        <dbReference type="Proteomes" id="UP000518266"/>
    </source>
</evidence>
<organism evidence="3 4">
    <name type="scientific">Dissostichus mawsoni</name>
    <name type="common">Antarctic cod</name>
    <dbReference type="NCBI Taxonomy" id="36200"/>
    <lineage>
        <taxon>Eukaryota</taxon>
        <taxon>Metazoa</taxon>
        <taxon>Chordata</taxon>
        <taxon>Craniata</taxon>
        <taxon>Vertebrata</taxon>
        <taxon>Euteleostomi</taxon>
        <taxon>Actinopterygii</taxon>
        <taxon>Neopterygii</taxon>
        <taxon>Teleostei</taxon>
        <taxon>Neoteleostei</taxon>
        <taxon>Acanthomorphata</taxon>
        <taxon>Eupercaria</taxon>
        <taxon>Perciformes</taxon>
        <taxon>Notothenioidei</taxon>
        <taxon>Nototheniidae</taxon>
        <taxon>Dissostichus</taxon>
    </lineage>
</organism>